<proteinExistence type="predicted"/>
<dbReference type="EMBL" id="VJMZ01000001">
    <property type="protein sequence ID" value="TRM13300.1"/>
    <property type="molecule type" value="Genomic_DNA"/>
</dbReference>
<keyword evidence="2" id="KW-1185">Reference proteome</keyword>
<evidence type="ECO:0000313" key="2">
    <source>
        <dbReference type="Proteomes" id="UP000319280"/>
    </source>
</evidence>
<accession>A0A549YN48</accession>
<protein>
    <submittedName>
        <fullName evidence="1">Putative sporulation protein YtxC</fullName>
    </submittedName>
</protein>
<gene>
    <name evidence="1" type="ORF">FH966_15045</name>
</gene>
<dbReference type="AlphaFoldDB" id="A0A549YN48"/>
<reference evidence="1 2" key="1">
    <citation type="submission" date="2019-07" db="EMBL/GenBank/DDBJ databases">
        <title>Genomic analysis of Lentibacillus sp. NKC851-2.</title>
        <authorList>
            <person name="Oh Y.J."/>
        </authorList>
    </citation>
    <scope>NUCLEOTIDE SEQUENCE [LARGE SCALE GENOMIC DNA]</scope>
    <source>
        <strain evidence="1 2">NKC851-2</strain>
    </source>
</reference>
<dbReference type="InterPro" id="IPR014199">
    <property type="entry name" value="Spore_YtxC"/>
</dbReference>
<sequence length="283" mass="33037">MLEVYFESDKEAIRFCEYLFQINKKIELHWKVNTEWGNHLQLDYQVPGSDLMGTIAEAMVGVFVTHRLTDMLDGIIKDYYYYTNSDEIERIMDLSYRIVTGDDDENQIVRNNKDPCRVLYSLFSANIKNSGAVHFDSIVNFQSKVFKDQLADYVGLAIDEFKREEDHQAFIDMLRSYVMKRKSLFHTIHVVQGEPFAFFKPDGKRLSRIDLRKLMQQEPLYVVGLDEDELNLAPLIAMSPESINIYGDSPSDPKTLTVINVFQERVTFEPVSRFPFPYQLTHK</sequence>
<dbReference type="Pfam" id="PF08812">
    <property type="entry name" value="YtxC"/>
    <property type="match status" value="1"/>
</dbReference>
<organism evidence="1 2">
    <name type="scientific">Lentibacillus cibarius</name>
    <dbReference type="NCBI Taxonomy" id="2583219"/>
    <lineage>
        <taxon>Bacteria</taxon>
        <taxon>Bacillati</taxon>
        <taxon>Bacillota</taxon>
        <taxon>Bacilli</taxon>
        <taxon>Bacillales</taxon>
        <taxon>Bacillaceae</taxon>
        <taxon>Lentibacillus</taxon>
    </lineage>
</organism>
<comment type="caution">
    <text evidence="1">The sequence shown here is derived from an EMBL/GenBank/DDBJ whole genome shotgun (WGS) entry which is preliminary data.</text>
</comment>
<evidence type="ECO:0000313" key="1">
    <source>
        <dbReference type="EMBL" id="TRM13300.1"/>
    </source>
</evidence>
<name>A0A549YN48_9BACI</name>
<dbReference type="Proteomes" id="UP000319280">
    <property type="component" value="Unassembled WGS sequence"/>
</dbReference>